<dbReference type="Proteomes" id="UP000324800">
    <property type="component" value="Unassembled WGS sequence"/>
</dbReference>
<protein>
    <submittedName>
        <fullName evidence="1">Uncharacterized protein</fullName>
    </submittedName>
</protein>
<sequence>LWVVETLEVVDEDGEEPLFEDGVVVVYC</sequence>
<dbReference type="AlphaFoldDB" id="A0A5J4WGR3"/>
<comment type="caution">
    <text evidence="1">The sequence shown here is derived from an EMBL/GenBank/DDBJ whole genome shotgun (WGS) entry which is preliminary data.</text>
</comment>
<feature type="non-terminal residue" evidence="1">
    <location>
        <position position="1"/>
    </location>
</feature>
<proteinExistence type="predicted"/>
<accession>A0A5J4WGR3</accession>
<evidence type="ECO:0000313" key="1">
    <source>
        <dbReference type="EMBL" id="KAA6394254.1"/>
    </source>
</evidence>
<dbReference type="EMBL" id="SNRW01001994">
    <property type="protein sequence ID" value="KAA6394254.1"/>
    <property type="molecule type" value="Genomic_DNA"/>
</dbReference>
<name>A0A5J4WGR3_9EUKA</name>
<reference evidence="1 2" key="1">
    <citation type="submission" date="2019-03" db="EMBL/GenBank/DDBJ databases">
        <title>Single cell metagenomics reveals metabolic interactions within the superorganism composed of flagellate Streblomastix strix and complex community of Bacteroidetes bacteria on its surface.</title>
        <authorList>
            <person name="Treitli S.C."/>
            <person name="Kolisko M."/>
            <person name="Husnik F."/>
            <person name="Keeling P."/>
            <person name="Hampl V."/>
        </authorList>
    </citation>
    <scope>NUCLEOTIDE SEQUENCE [LARGE SCALE GENOMIC DNA]</scope>
    <source>
        <strain evidence="1">ST1C</strain>
    </source>
</reference>
<evidence type="ECO:0000313" key="2">
    <source>
        <dbReference type="Proteomes" id="UP000324800"/>
    </source>
</evidence>
<gene>
    <name evidence="1" type="ORF">EZS28_010216</name>
</gene>
<organism evidence="1 2">
    <name type="scientific">Streblomastix strix</name>
    <dbReference type="NCBI Taxonomy" id="222440"/>
    <lineage>
        <taxon>Eukaryota</taxon>
        <taxon>Metamonada</taxon>
        <taxon>Preaxostyla</taxon>
        <taxon>Oxymonadida</taxon>
        <taxon>Streblomastigidae</taxon>
        <taxon>Streblomastix</taxon>
    </lineage>
</organism>